<keyword evidence="4" id="KW-1185">Reference proteome</keyword>
<feature type="domain" description="Glycolipid transfer protein" evidence="2">
    <location>
        <begin position="28"/>
        <end position="172"/>
    </location>
</feature>
<evidence type="ECO:0000313" key="4">
    <source>
        <dbReference type="Proteomes" id="UP001209878"/>
    </source>
</evidence>
<dbReference type="Pfam" id="PF08718">
    <property type="entry name" value="GLTP"/>
    <property type="match status" value="1"/>
</dbReference>
<dbReference type="FunFam" id="1.10.3520.10:FF:000002">
    <property type="entry name" value="Ceramide-1-phosphate transfer protein"/>
    <property type="match status" value="1"/>
</dbReference>
<evidence type="ECO:0000259" key="2">
    <source>
        <dbReference type="Pfam" id="PF08718"/>
    </source>
</evidence>
<dbReference type="PANTHER" id="PTHR10219">
    <property type="entry name" value="GLYCOLIPID TRANSFER PROTEIN-RELATED"/>
    <property type="match status" value="1"/>
</dbReference>
<dbReference type="GO" id="GO:1902387">
    <property type="term" value="F:ceramide 1-phosphate binding"/>
    <property type="evidence" value="ECO:0007669"/>
    <property type="project" value="TreeGrafter"/>
</dbReference>
<dbReference type="SUPFAM" id="SSF110004">
    <property type="entry name" value="Glycolipid transfer protein, GLTP"/>
    <property type="match status" value="1"/>
</dbReference>
<dbReference type="GO" id="GO:0032691">
    <property type="term" value="P:negative regulation of interleukin-1 beta production"/>
    <property type="evidence" value="ECO:0007669"/>
    <property type="project" value="UniProtKB-ARBA"/>
</dbReference>
<dbReference type="InterPro" id="IPR014830">
    <property type="entry name" value="Glycolipid_transfer_prot_dom"/>
</dbReference>
<organism evidence="3 4">
    <name type="scientific">Ridgeia piscesae</name>
    <name type="common">Tubeworm</name>
    <dbReference type="NCBI Taxonomy" id="27915"/>
    <lineage>
        <taxon>Eukaryota</taxon>
        <taxon>Metazoa</taxon>
        <taxon>Spiralia</taxon>
        <taxon>Lophotrochozoa</taxon>
        <taxon>Annelida</taxon>
        <taxon>Polychaeta</taxon>
        <taxon>Sedentaria</taxon>
        <taxon>Canalipalpata</taxon>
        <taxon>Sabellida</taxon>
        <taxon>Siboglinidae</taxon>
        <taxon>Ridgeia</taxon>
    </lineage>
</organism>
<evidence type="ECO:0000313" key="3">
    <source>
        <dbReference type="EMBL" id="KAK2181618.1"/>
    </source>
</evidence>
<dbReference type="InterPro" id="IPR036497">
    <property type="entry name" value="GLTP_sf"/>
</dbReference>
<dbReference type="Proteomes" id="UP001209878">
    <property type="component" value="Unassembled WGS sequence"/>
</dbReference>
<dbReference type="GO" id="GO:0005829">
    <property type="term" value="C:cytosol"/>
    <property type="evidence" value="ECO:0007669"/>
    <property type="project" value="TreeGrafter"/>
</dbReference>
<dbReference type="GO" id="GO:1902388">
    <property type="term" value="F:ceramide 1-phosphate transfer activity"/>
    <property type="evidence" value="ECO:0007669"/>
    <property type="project" value="TreeGrafter"/>
</dbReference>
<gene>
    <name evidence="3" type="ORF">NP493_389g03094</name>
</gene>
<name>A0AAD9L382_RIDPI</name>
<dbReference type="AlphaFoldDB" id="A0AAD9L382"/>
<accession>A0AAD9L382</accession>
<dbReference type="PANTHER" id="PTHR10219:SF43">
    <property type="entry name" value="GLYCOLIPID TRANSFER PROTEIN DOMAIN-CONTAINING PROTEIN"/>
    <property type="match status" value="1"/>
</dbReference>
<sequence>MADVKCRCDLELVSDSFSRCLKDDRDILIDPFLVGYDELCRLFPLLGTVFGFVAKDVSDKLSIMHQHRQSNTGPHYITVDSMVDFETTSGLTTTTGGGPSGSRTLLRLHRALQFIMAFLRGVRSLKSDEKLSGIAAEAYNSTLAAYHGWFVRQGVQLAMYTLPTKHELAIRMGLKNEDEYNKILDQLCDNTQPVYDKIQTIFTEYNVLDLP</sequence>
<evidence type="ECO:0000256" key="1">
    <source>
        <dbReference type="ARBA" id="ARBA00007148"/>
    </source>
</evidence>
<proteinExistence type="inferred from homology"/>
<dbReference type="GO" id="GO:0016020">
    <property type="term" value="C:membrane"/>
    <property type="evidence" value="ECO:0007669"/>
    <property type="project" value="TreeGrafter"/>
</dbReference>
<comment type="similarity">
    <text evidence="1">Belongs to the GLTP family.</text>
</comment>
<protein>
    <recommendedName>
        <fullName evidence="2">Glycolipid transfer protein domain-containing protein</fullName>
    </recommendedName>
</protein>
<dbReference type="EMBL" id="JAODUO010000388">
    <property type="protein sequence ID" value="KAK2181618.1"/>
    <property type="molecule type" value="Genomic_DNA"/>
</dbReference>
<dbReference type="Gene3D" id="1.10.3520.10">
    <property type="entry name" value="Glycolipid transfer protein"/>
    <property type="match status" value="1"/>
</dbReference>
<comment type="caution">
    <text evidence="3">The sequence shown here is derived from an EMBL/GenBank/DDBJ whole genome shotgun (WGS) entry which is preliminary data.</text>
</comment>
<reference evidence="3" key="1">
    <citation type="journal article" date="2023" name="Mol. Biol. Evol.">
        <title>Third-Generation Sequencing Reveals the Adaptive Role of the Epigenome in Three Deep-Sea Polychaetes.</title>
        <authorList>
            <person name="Perez M."/>
            <person name="Aroh O."/>
            <person name="Sun Y."/>
            <person name="Lan Y."/>
            <person name="Juniper S.K."/>
            <person name="Young C.R."/>
            <person name="Angers B."/>
            <person name="Qian P.Y."/>
        </authorList>
    </citation>
    <scope>NUCLEOTIDE SEQUENCE</scope>
    <source>
        <strain evidence="3">R07B-5</strain>
    </source>
</reference>